<gene>
    <name evidence="6" type="ORF">H257_18052</name>
</gene>
<feature type="repeat" description="ANK" evidence="3">
    <location>
        <begin position="462"/>
        <end position="494"/>
    </location>
</feature>
<dbReference type="Pfam" id="PF00023">
    <property type="entry name" value="Ank"/>
    <property type="match status" value="3"/>
</dbReference>
<dbReference type="Pfam" id="PF13676">
    <property type="entry name" value="TIR_2"/>
    <property type="match status" value="1"/>
</dbReference>
<proteinExistence type="predicted"/>
<dbReference type="InterPro" id="IPR036770">
    <property type="entry name" value="Ankyrin_rpt-contain_sf"/>
</dbReference>
<feature type="transmembrane region" description="Helical" evidence="4">
    <location>
        <begin position="111"/>
        <end position="132"/>
    </location>
</feature>
<keyword evidence="4" id="KW-0472">Membrane</keyword>
<dbReference type="PROSITE" id="PS50088">
    <property type="entry name" value="ANK_REPEAT"/>
    <property type="match status" value="4"/>
</dbReference>
<name>W4FEL6_APHAT</name>
<feature type="transmembrane region" description="Helical" evidence="4">
    <location>
        <begin position="148"/>
        <end position="172"/>
    </location>
</feature>
<dbReference type="GeneID" id="20820048"/>
<feature type="transmembrane region" description="Helical" evidence="4">
    <location>
        <begin position="12"/>
        <end position="36"/>
    </location>
</feature>
<evidence type="ECO:0000256" key="2">
    <source>
        <dbReference type="ARBA" id="ARBA00023043"/>
    </source>
</evidence>
<feature type="domain" description="TIR" evidence="5">
    <location>
        <begin position="620"/>
        <end position="743"/>
    </location>
</feature>
<feature type="repeat" description="ANK" evidence="3">
    <location>
        <begin position="565"/>
        <end position="597"/>
    </location>
</feature>
<evidence type="ECO:0000313" key="6">
    <source>
        <dbReference type="EMBL" id="ETV65158.1"/>
    </source>
</evidence>
<dbReference type="InterPro" id="IPR035897">
    <property type="entry name" value="Toll_tir_struct_dom_sf"/>
</dbReference>
<dbReference type="PANTHER" id="PTHR24126:SF14">
    <property type="entry name" value="ANK_REP_REGION DOMAIN-CONTAINING PROTEIN"/>
    <property type="match status" value="1"/>
</dbReference>
<accession>W4FEL6</accession>
<evidence type="ECO:0000259" key="5">
    <source>
        <dbReference type="PROSITE" id="PS50104"/>
    </source>
</evidence>
<feature type="repeat" description="ANK" evidence="3">
    <location>
        <begin position="256"/>
        <end position="288"/>
    </location>
</feature>
<dbReference type="InterPro" id="IPR002110">
    <property type="entry name" value="Ankyrin_rpt"/>
</dbReference>
<dbReference type="SMART" id="SM00248">
    <property type="entry name" value="ANK"/>
    <property type="match status" value="4"/>
</dbReference>
<organism evidence="6">
    <name type="scientific">Aphanomyces astaci</name>
    <name type="common">Crayfish plague agent</name>
    <dbReference type="NCBI Taxonomy" id="112090"/>
    <lineage>
        <taxon>Eukaryota</taxon>
        <taxon>Sar</taxon>
        <taxon>Stramenopiles</taxon>
        <taxon>Oomycota</taxon>
        <taxon>Saprolegniomycetes</taxon>
        <taxon>Saprolegniales</taxon>
        <taxon>Verrucalvaceae</taxon>
        <taxon>Aphanomyces</taxon>
    </lineage>
</organism>
<dbReference type="VEuPathDB" id="FungiDB:H257_18052"/>
<keyword evidence="2 3" id="KW-0040">ANK repeat</keyword>
<keyword evidence="1" id="KW-0677">Repeat</keyword>
<dbReference type="Gene3D" id="1.25.40.20">
    <property type="entry name" value="Ankyrin repeat-containing domain"/>
    <property type="match status" value="2"/>
</dbReference>
<dbReference type="Pfam" id="PF12796">
    <property type="entry name" value="Ank_2"/>
    <property type="match status" value="1"/>
</dbReference>
<dbReference type="EMBL" id="KI913246">
    <property type="protein sequence ID" value="ETV65158.1"/>
    <property type="molecule type" value="Genomic_DNA"/>
</dbReference>
<evidence type="ECO:0000256" key="3">
    <source>
        <dbReference type="PROSITE-ProRule" id="PRU00023"/>
    </source>
</evidence>
<sequence>MSKRNTFVSKQMQWQLGLVTLINCILLVQVTVFRAYATASETDQSNACNKFNTIRLAVRVFLWTRSSILILPTTGFRYFKMYHVQWATGSLPQDTSGPNIVRTHYLRLCELLALVQIAALLVSTGTIVLRFVQVEWTFTCPTAMDKRIYQICMALSLLVATYCYTISWEFLLSFHKLRTHLLFQHGVFDCKTKSWQEKPFNGSTKELLRFQMWMTVKQRDIDGLRSAIAAAINEDAAFATQWYQSPSIWNQLVCVSRRNPLHMAIKTNQFDMVQLLIQVGFDPNALDKVQVAQFGLRDLYSKVFCFFSINHSEPTRIYGPFGWFKHTLLSPLHVAVARSDHHLVLHLLQAGADPNVSAESNVASAATPPLFWASHVDVTHALLMHGASQLYVPGNGFNVTVFEDAFLNGRHAIARLLESWGGDIALTPLHDAAGRGDVVKMKAYLGWGDVDTMGEHVRIGLFHRTPLHWAAIRGHVNAARMLLKAGAKVNAVDSWHQSPLTWACYLNRTELVREFLVHWQADAQLRDHHGLTIPCLCAPKDTGIDAGIFRLLRKHGLPEFGALENGDTPLHIAIKLCHQDTALALVRSGFSTTSTNAAGVRAVDCSQSTELQFIIKKEAGQRDVMISYSHAFSEFALQLRQSLEDNFLTTWMDLMDPTGIGGGAVWRDEIASGIKHAAVVLCVLSETYPVSQWCMKELAFAKAHNVPVVGVLGETTDMTDELQVVYLWSRQLVDFRQAITSTEPALVVNHDVYNTQLTALLDGLRNEVEKRRLVDRRDVLLSPLTVSVRQTEVEFAYHQRYVFICHGGCHTDFVKRLQGMLKLHGIASYADHQVGGTTHDAILNCSAFLPIFSDKSCRTDAFSDLFAFAVNKEKPIVPIVLSANFFPLAHLYSLSLHTSVVHFNEVLAQSESLTRLVAALPVTARITSPAIMSSIDRHSGSSACFHGHSAVIV</sequence>
<feature type="transmembrane region" description="Helical" evidence="4">
    <location>
        <begin position="56"/>
        <end position="76"/>
    </location>
</feature>
<dbReference type="AlphaFoldDB" id="W4FEL6"/>
<dbReference type="PANTHER" id="PTHR24126">
    <property type="entry name" value="ANKYRIN REPEAT, PH AND SEC7 DOMAIN CONTAINING PROTEIN SECG-RELATED"/>
    <property type="match status" value="1"/>
</dbReference>
<dbReference type="GO" id="GO:0007165">
    <property type="term" value="P:signal transduction"/>
    <property type="evidence" value="ECO:0007669"/>
    <property type="project" value="InterPro"/>
</dbReference>
<dbReference type="RefSeq" id="XP_009845364.1">
    <property type="nucleotide sequence ID" value="XM_009847062.1"/>
</dbReference>
<dbReference type="Gene3D" id="3.40.50.10140">
    <property type="entry name" value="Toll/interleukin-1 receptor homology (TIR) domain"/>
    <property type="match status" value="1"/>
</dbReference>
<feature type="repeat" description="ANK" evidence="3">
    <location>
        <begin position="327"/>
        <end position="359"/>
    </location>
</feature>
<dbReference type="STRING" id="112090.W4FEL6"/>
<keyword evidence="4" id="KW-0812">Transmembrane</keyword>
<dbReference type="OrthoDB" id="194358at2759"/>
<evidence type="ECO:0000256" key="1">
    <source>
        <dbReference type="ARBA" id="ARBA00022737"/>
    </source>
</evidence>
<evidence type="ECO:0000256" key="4">
    <source>
        <dbReference type="SAM" id="Phobius"/>
    </source>
</evidence>
<dbReference type="InterPro" id="IPR000157">
    <property type="entry name" value="TIR_dom"/>
</dbReference>
<dbReference type="PROSITE" id="PS50297">
    <property type="entry name" value="ANK_REP_REGION"/>
    <property type="match status" value="3"/>
</dbReference>
<reference evidence="6" key="1">
    <citation type="submission" date="2013-12" db="EMBL/GenBank/DDBJ databases">
        <title>The Genome Sequence of Aphanomyces astaci APO3.</title>
        <authorList>
            <consortium name="The Broad Institute Genomics Platform"/>
            <person name="Russ C."/>
            <person name="Tyler B."/>
            <person name="van West P."/>
            <person name="Dieguez-Uribeondo J."/>
            <person name="Young S.K."/>
            <person name="Zeng Q."/>
            <person name="Gargeya S."/>
            <person name="Fitzgerald M."/>
            <person name="Abouelleil A."/>
            <person name="Alvarado L."/>
            <person name="Chapman S.B."/>
            <person name="Gainer-Dewar J."/>
            <person name="Goldberg J."/>
            <person name="Griggs A."/>
            <person name="Gujja S."/>
            <person name="Hansen M."/>
            <person name="Howarth C."/>
            <person name="Imamovic A."/>
            <person name="Ireland A."/>
            <person name="Larimer J."/>
            <person name="McCowan C."/>
            <person name="Murphy C."/>
            <person name="Pearson M."/>
            <person name="Poon T.W."/>
            <person name="Priest M."/>
            <person name="Roberts A."/>
            <person name="Saif S."/>
            <person name="Shea T."/>
            <person name="Sykes S."/>
            <person name="Wortman J."/>
            <person name="Nusbaum C."/>
            <person name="Birren B."/>
        </authorList>
    </citation>
    <scope>NUCLEOTIDE SEQUENCE [LARGE SCALE GENOMIC DNA]</scope>
    <source>
        <strain evidence="6">APO3</strain>
    </source>
</reference>
<protein>
    <recommendedName>
        <fullName evidence="5">TIR domain-containing protein</fullName>
    </recommendedName>
</protein>
<keyword evidence="4" id="KW-1133">Transmembrane helix</keyword>
<dbReference type="SUPFAM" id="SSF52200">
    <property type="entry name" value="Toll/Interleukin receptor TIR domain"/>
    <property type="match status" value="2"/>
</dbReference>
<dbReference type="SUPFAM" id="SSF48403">
    <property type="entry name" value="Ankyrin repeat"/>
    <property type="match status" value="2"/>
</dbReference>
<dbReference type="PROSITE" id="PS50104">
    <property type="entry name" value="TIR"/>
    <property type="match status" value="1"/>
</dbReference>